<accession>A0A1R1Y060</accession>
<feature type="domain" description="Major facilitator superfamily (MFS) profile" evidence="8">
    <location>
        <begin position="15"/>
        <end position="465"/>
    </location>
</feature>
<evidence type="ECO:0000313" key="9">
    <source>
        <dbReference type="EMBL" id="OMJ20278.1"/>
    </source>
</evidence>
<dbReference type="AlphaFoldDB" id="A0A1R1Y060"/>
<comment type="caution">
    <text evidence="9">The sequence shown here is derived from an EMBL/GenBank/DDBJ whole genome shotgun (WGS) entry which is preliminary data.</text>
</comment>
<dbReference type="InterPro" id="IPR020846">
    <property type="entry name" value="MFS_dom"/>
</dbReference>
<name>A0A1R1Y060_9FUNG</name>
<dbReference type="Proteomes" id="UP000187429">
    <property type="component" value="Unassembled WGS sequence"/>
</dbReference>
<feature type="transmembrane region" description="Helical" evidence="7">
    <location>
        <begin position="449"/>
        <end position="473"/>
    </location>
</feature>
<sequence>MIKSITTWFKTRNALLWLASLSLLIDALVYGIIIPALPDILQRDMGASTTVNGLLIAFYGLGVLIGAPTVSYYSDKHEVRRMPMVYGFILLAVSSMGIGLSKKVYQLFIARLGQGIASGVTWSLGLAMLIDVYPSDKLDSPISIVYSCYTIGVLGGPFIGGVIYKYGGIMSIAYLITAISVLNLAFRILVPDTKELRAILAISDAENEKANNKNEVNKSRISEELISTNKENSSEQDIPSDINREKTVSEDRSDLPEAYLGFFDLIKDARILVCCFVVVLTYGVLGSLEVVLPIVFDESYKLTPDKIGYTFIAFSVPSVISGLIVGRLVNSKYMNSKFGTEKKRYVVMFLGNAIAGVFTICIGFSKTIPLNIVFMSFVGFFTGAGNVSIMAAMGSHVCIMGKRKLETGLYSKLGGGANSMAYSLFNVSFSIAVIILPLLSSVILKATSIIVVCILLGIMIITGVSLSIGYVYFKTKD</sequence>
<dbReference type="PANTHER" id="PTHR23506:SF23">
    <property type="entry name" value="GH10249P"/>
    <property type="match status" value="1"/>
</dbReference>
<evidence type="ECO:0000256" key="4">
    <source>
        <dbReference type="ARBA" id="ARBA00022692"/>
    </source>
</evidence>
<proteinExistence type="inferred from homology"/>
<reference evidence="10" key="1">
    <citation type="submission" date="2017-01" db="EMBL/GenBank/DDBJ databases">
        <authorList>
            <person name="Wang Y."/>
            <person name="White M."/>
            <person name="Kvist S."/>
            <person name="Moncalvo J.-M."/>
        </authorList>
    </citation>
    <scope>NUCLEOTIDE SEQUENCE [LARGE SCALE GENOMIC DNA]</scope>
    <source>
        <strain evidence="10">ID-206-W2</strain>
    </source>
</reference>
<feature type="transmembrane region" description="Helical" evidence="7">
    <location>
        <begin position="55"/>
        <end position="73"/>
    </location>
</feature>
<keyword evidence="6 7" id="KW-0472">Membrane</keyword>
<dbReference type="Gene3D" id="1.20.1250.20">
    <property type="entry name" value="MFS general substrate transporter like domains"/>
    <property type="match status" value="1"/>
</dbReference>
<feature type="transmembrane region" description="Helical" evidence="7">
    <location>
        <begin position="271"/>
        <end position="295"/>
    </location>
</feature>
<feature type="transmembrane region" description="Helical" evidence="7">
    <location>
        <begin position="85"/>
        <end position="102"/>
    </location>
</feature>
<keyword evidence="10" id="KW-1185">Reference proteome</keyword>
<evidence type="ECO:0000256" key="1">
    <source>
        <dbReference type="ARBA" id="ARBA00004141"/>
    </source>
</evidence>
<dbReference type="PRINTS" id="PR01035">
    <property type="entry name" value="TCRTETA"/>
</dbReference>
<dbReference type="PANTHER" id="PTHR23506">
    <property type="entry name" value="GH10249P"/>
    <property type="match status" value="1"/>
</dbReference>
<dbReference type="CDD" id="cd17325">
    <property type="entry name" value="MFS_MdtG_SLC18_like"/>
    <property type="match status" value="1"/>
</dbReference>
<dbReference type="InterPro" id="IPR036259">
    <property type="entry name" value="MFS_trans_sf"/>
</dbReference>
<evidence type="ECO:0000256" key="3">
    <source>
        <dbReference type="ARBA" id="ARBA00022448"/>
    </source>
</evidence>
<dbReference type="GO" id="GO:0016020">
    <property type="term" value="C:membrane"/>
    <property type="evidence" value="ECO:0007669"/>
    <property type="project" value="UniProtKB-SubCell"/>
</dbReference>
<feature type="transmembrane region" description="Helical" evidence="7">
    <location>
        <begin position="307"/>
        <end position="325"/>
    </location>
</feature>
<feature type="transmembrane region" description="Helical" evidence="7">
    <location>
        <begin position="142"/>
        <end position="163"/>
    </location>
</feature>
<gene>
    <name evidence="9" type="ORF">AYI69_g6277</name>
</gene>
<evidence type="ECO:0000256" key="6">
    <source>
        <dbReference type="ARBA" id="ARBA00023136"/>
    </source>
</evidence>
<dbReference type="PROSITE" id="PS50850">
    <property type="entry name" value="MFS"/>
    <property type="match status" value="1"/>
</dbReference>
<feature type="transmembrane region" description="Helical" evidence="7">
    <location>
        <begin position="420"/>
        <end position="443"/>
    </location>
</feature>
<dbReference type="InterPro" id="IPR001958">
    <property type="entry name" value="Tet-R_TetA/multi-R_MdtG-like"/>
</dbReference>
<dbReference type="OrthoDB" id="5086884at2759"/>
<evidence type="ECO:0000313" key="10">
    <source>
        <dbReference type="Proteomes" id="UP000187429"/>
    </source>
</evidence>
<evidence type="ECO:0000256" key="5">
    <source>
        <dbReference type="ARBA" id="ARBA00022989"/>
    </source>
</evidence>
<comment type="subcellular location">
    <subcellularLocation>
        <location evidence="1">Membrane</location>
        <topology evidence="1">Multi-pass membrane protein</topology>
    </subcellularLocation>
</comment>
<protein>
    <submittedName>
        <fullName evidence="9">Putative MFS-type transporter</fullName>
    </submittedName>
</protein>
<evidence type="ECO:0000256" key="2">
    <source>
        <dbReference type="ARBA" id="ARBA00006829"/>
    </source>
</evidence>
<dbReference type="SUPFAM" id="SSF103473">
    <property type="entry name" value="MFS general substrate transporter"/>
    <property type="match status" value="1"/>
</dbReference>
<comment type="similarity">
    <text evidence="2">Belongs to the major facilitator superfamily. Vesicular transporter family.</text>
</comment>
<feature type="transmembrane region" description="Helical" evidence="7">
    <location>
        <begin position="377"/>
        <end position="399"/>
    </location>
</feature>
<dbReference type="GO" id="GO:0022857">
    <property type="term" value="F:transmembrane transporter activity"/>
    <property type="evidence" value="ECO:0007669"/>
    <property type="project" value="InterPro"/>
</dbReference>
<feature type="transmembrane region" description="Helical" evidence="7">
    <location>
        <begin position="169"/>
        <end position="190"/>
    </location>
</feature>
<dbReference type="InterPro" id="IPR050930">
    <property type="entry name" value="MFS_Vesicular_Transporter"/>
</dbReference>
<keyword evidence="3" id="KW-0813">Transport</keyword>
<feature type="transmembrane region" description="Helical" evidence="7">
    <location>
        <begin position="345"/>
        <end position="365"/>
    </location>
</feature>
<dbReference type="EMBL" id="LSSM01002800">
    <property type="protein sequence ID" value="OMJ20278.1"/>
    <property type="molecule type" value="Genomic_DNA"/>
</dbReference>
<keyword evidence="5 7" id="KW-1133">Transmembrane helix</keyword>
<evidence type="ECO:0000259" key="8">
    <source>
        <dbReference type="PROSITE" id="PS50850"/>
    </source>
</evidence>
<organism evidence="9 10">
    <name type="scientific">Smittium culicis</name>
    <dbReference type="NCBI Taxonomy" id="133412"/>
    <lineage>
        <taxon>Eukaryota</taxon>
        <taxon>Fungi</taxon>
        <taxon>Fungi incertae sedis</taxon>
        <taxon>Zoopagomycota</taxon>
        <taxon>Kickxellomycotina</taxon>
        <taxon>Harpellomycetes</taxon>
        <taxon>Harpellales</taxon>
        <taxon>Legeriomycetaceae</taxon>
        <taxon>Smittium</taxon>
    </lineage>
</organism>
<keyword evidence="4 7" id="KW-0812">Transmembrane</keyword>
<dbReference type="InterPro" id="IPR011701">
    <property type="entry name" value="MFS"/>
</dbReference>
<dbReference type="Pfam" id="PF07690">
    <property type="entry name" value="MFS_1"/>
    <property type="match status" value="1"/>
</dbReference>
<feature type="transmembrane region" description="Helical" evidence="7">
    <location>
        <begin position="108"/>
        <end position="130"/>
    </location>
</feature>
<evidence type="ECO:0000256" key="7">
    <source>
        <dbReference type="SAM" id="Phobius"/>
    </source>
</evidence>